<dbReference type="EMBL" id="CP142731">
    <property type="protein sequence ID" value="WUR03851.1"/>
    <property type="molecule type" value="Genomic_DNA"/>
</dbReference>
<feature type="chain" id="PRO_5043982612" evidence="2">
    <location>
        <begin position="17"/>
        <end position="148"/>
    </location>
</feature>
<sequence length="148" mass="17356">MISLLLSNLVLCSVRIFNTKMDEASLLLNHSGFPYTLILEYPDGVAFDQNIIKDSKIIQVDEQRRVYRTLLKINKKTIIKYKKYLNKSYQYDLYYEKGIRLRFWIIRNNKVEYGELLDWAPIPDLSMIFVGSLSLGIVLSVILKVIKM</sequence>
<dbReference type="GeneID" id="90541667"/>
<name>A0AAX4JD21_9MICR</name>
<keyword evidence="1" id="KW-1133">Transmembrane helix</keyword>
<organism evidence="3 4">
    <name type="scientific">Vairimorpha necatrix</name>
    <dbReference type="NCBI Taxonomy" id="6039"/>
    <lineage>
        <taxon>Eukaryota</taxon>
        <taxon>Fungi</taxon>
        <taxon>Fungi incertae sedis</taxon>
        <taxon>Microsporidia</taxon>
        <taxon>Nosematidae</taxon>
        <taxon>Vairimorpha</taxon>
    </lineage>
</organism>
<keyword evidence="4" id="KW-1185">Reference proteome</keyword>
<reference evidence="3" key="1">
    <citation type="journal article" date="2024" name="BMC Genomics">
        <title>Functional annotation of a divergent genome using sequence and structure-based similarity.</title>
        <authorList>
            <person name="Svedberg D."/>
            <person name="Winiger R.R."/>
            <person name="Berg A."/>
            <person name="Sharma H."/>
            <person name="Tellgren-Roth C."/>
            <person name="Debrunner-Vossbrinck B.A."/>
            <person name="Vossbrinck C.R."/>
            <person name="Barandun J."/>
        </authorList>
    </citation>
    <scope>NUCLEOTIDE SEQUENCE</scope>
    <source>
        <strain evidence="3">Illinois isolate</strain>
    </source>
</reference>
<evidence type="ECO:0000313" key="4">
    <source>
        <dbReference type="Proteomes" id="UP001334084"/>
    </source>
</evidence>
<protein>
    <submittedName>
        <fullName evidence="3">SP-containing membrane protein</fullName>
    </submittedName>
</protein>
<evidence type="ECO:0000256" key="2">
    <source>
        <dbReference type="SAM" id="SignalP"/>
    </source>
</evidence>
<feature type="transmembrane region" description="Helical" evidence="1">
    <location>
        <begin position="125"/>
        <end position="146"/>
    </location>
</feature>
<dbReference type="KEGG" id="vnx:VNE69_06170"/>
<keyword evidence="2" id="KW-0732">Signal</keyword>
<keyword evidence="1" id="KW-0812">Transmembrane</keyword>
<evidence type="ECO:0000256" key="1">
    <source>
        <dbReference type="SAM" id="Phobius"/>
    </source>
</evidence>
<gene>
    <name evidence="3" type="ORF">VNE69_06170</name>
</gene>
<accession>A0AAX4JD21</accession>
<dbReference type="AlphaFoldDB" id="A0AAX4JD21"/>
<keyword evidence="1" id="KW-0472">Membrane</keyword>
<dbReference type="Proteomes" id="UP001334084">
    <property type="component" value="Chromosome 6"/>
</dbReference>
<evidence type="ECO:0000313" key="3">
    <source>
        <dbReference type="EMBL" id="WUR03851.1"/>
    </source>
</evidence>
<dbReference type="RefSeq" id="XP_065329996.1">
    <property type="nucleotide sequence ID" value="XM_065473924.1"/>
</dbReference>
<proteinExistence type="predicted"/>
<feature type="signal peptide" evidence="2">
    <location>
        <begin position="1"/>
        <end position="16"/>
    </location>
</feature>